<dbReference type="GO" id="GO:0003700">
    <property type="term" value="F:DNA-binding transcription factor activity"/>
    <property type="evidence" value="ECO:0007669"/>
    <property type="project" value="TreeGrafter"/>
</dbReference>
<dbReference type="PRINTS" id="PR00455">
    <property type="entry name" value="HTHTETR"/>
</dbReference>
<dbReference type="SUPFAM" id="SSF48498">
    <property type="entry name" value="Tetracyclin repressor-like, C-terminal domain"/>
    <property type="match status" value="1"/>
</dbReference>
<dbReference type="Proteomes" id="UP000181917">
    <property type="component" value="Unassembled WGS sequence"/>
</dbReference>
<evidence type="ECO:0000256" key="4">
    <source>
        <dbReference type="ARBA" id="ARBA00023163"/>
    </source>
</evidence>
<dbReference type="PANTHER" id="PTHR30055:SF151">
    <property type="entry name" value="TRANSCRIPTIONAL REGULATORY PROTEIN"/>
    <property type="match status" value="1"/>
</dbReference>
<keyword evidence="1" id="KW-0678">Repressor</keyword>
<keyword evidence="3 5" id="KW-0238">DNA-binding</keyword>
<feature type="DNA-binding region" description="H-T-H motif" evidence="5">
    <location>
        <begin position="52"/>
        <end position="71"/>
    </location>
</feature>
<dbReference type="Gene3D" id="1.10.357.10">
    <property type="entry name" value="Tetracycline Repressor, domain 2"/>
    <property type="match status" value="1"/>
</dbReference>
<keyword evidence="9" id="KW-1185">Reference proteome</keyword>
<evidence type="ECO:0000256" key="1">
    <source>
        <dbReference type="ARBA" id="ARBA00022491"/>
    </source>
</evidence>
<dbReference type="PROSITE" id="PS50977">
    <property type="entry name" value="HTH_TETR_2"/>
    <property type="match status" value="1"/>
</dbReference>
<dbReference type="RefSeq" id="WP_236777302.1">
    <property type="nucleotide sequence ID" value="NZ_CP018863.1"/>
</dbReference>
<dbReference type="SUPFAM" id="SSF46689">
    <property type="entry name" value="Homeodomain-like"/>
    <property type="match status" value="1"/>
</dbReference>
<dbReference type="STRING" id="37928.SAMN04489742_0818"/>
<evidence type="ECO:0000256" key="6">
    <source>
        <dbReference type="SAM" id="MobiDB-lite"/>
    </source>
</evidence>
<dbReference type="GO" id="GO:0000976">
    <property type="term" value="F:transcription cis-regulatory region binding"/>
    <property type="evidence" value="ECO:0007669"/>
    <property type="project" value="TreeGrafter"/>
</dbReference>
<dbReference type="InterPro" id="IPR003012">
    <property type="entry name" value="Tet_transcr_reg_TetR"/>
</dbReference>
<dbReference type="PANTHER" id="PTHR30055">
    <property type="entry name" value="HTH-TYPE TRANSCRIPTIONAL REGULATOR RUTR"/>
    <property type="match status" value="1"/>
</dbReference>
<evidence type="ECO:0000259" key="7">
    <source>
        <dbReference type="PROSITE" id="PS50977"/>
    </source>
</evidence>
<organism evidence="8 9">
    <name type="scientific">Crystallibacter crystallopoietes</name>
    <dbReference type="NCBI Taxonomy" id="37928"/>
    <lineage>
        <taxon>Bacteria</taxon>
        <taxon>Bacillati</taxon>
        <taxon>Actinomycetota</taxon>
        <taxon>Actinomycetes</taxon>
        <taxon>Micrococcales</taxon>
        <taxon>Micrococcaceae</taxon>
        <taxon>Crystallibacter</taxon>
    </lineage>
</organism>
<protein>
    <submittedName>
        <fullName evidence="8">Tetracyclin repressor, C-terminal all-alpha domain</fullName>
    </submittedName>
</protein>
<feature type="domain" description="HTH tetR-type" evidence="7">
    <location>
        <begin position="29"/>
        <end position="89"/>
    </location>
</feature>
<evidence type="ECO:0000313" key="9">
    <source>
        <dbReference type="Proteomes" id="UP000181917"/>
    </source>
</evidence>
<dbReference type="InterPro" id="IPR004111">
    <property type="entry name" value="Repressor_TetR_C"/>
</dbReference>
<reference evidence="8 9" key="1">
    <citation type="submission" date="2016-10" db="EMBL/GenBank/DDBJ databases">
        <authorList>
            <person name="de Groot N.N."/>
        </authorList>
    </citation>
    <scope>NUCLEOTIDE SEQUENCE [LARGE SCALE GENOMIC DNA]</scope>
    <source>
        <strain evidence="8 9">DSM 20117</strain>
    </source>
</reference>
<keyword evidence="4" id="KW-0804">Transcription</keyword>
<dbReference type="PRINTS" id="PR00400">
    <property type="entry name" value="TETREPRESSOR"/>
</dbReference>
<dbReference type="Pfam" id="PF00440">
    <property type="entry name" value="TetR_N"/>
    <property type="match status" value="1"/>
</dbReference>
<evidence type="ECO:0000256" key="3">
    <source>
        <dbReference type="ARBA" id="ARBA00023125"/>
    </source>
</evidence>
<evidence type="ECO:0000256" key="5">
    <source>
        <dbReference type="PROSITE-ProRule" id="PRU00335"/>
    </source>
</evidence>
<dbReference type="EMBL" id="FNKH01000002">
    <property type="protein sequence ID" value="SDQ36254.1"/>
    <property type="molecule type" value="Genomic_DNA"/>
</dbReference>
<evidence type="ECO:0000256" key="2">
    <source>
        <dbReference type="ARBA" id="ARBA00023015"/>
    </source>
</evidence>
<dbReference type="InterPro" id="IPR009057">
    <property type="entry name" value="Homeodomain-like_sf"/>
</dbReference>
<keyword evidence="2" id="KW-0805">Transcription regulation</keyword>
<dbReference type="AlphaFoldDB" id="A0A1H1A9D3"/>
<dbReference type="Pfam" id="PF02909">
    <property type="entry name" value="TetR_C_1"/>
    <property type="match status" value="1"/>
</dbReference>
<dbReference type="GO" id="GO:0045892">
    <property type="term" value="P:negative regulation of DNA-templated transcription"/>
    <property type="evidence" value="ECO:0007669"/>
    <property type="project" value="InterPro"/>
</dbReference>
<gene>
    <name evidence="8" type="ORF">SAMN04489742_0818</name>
</gene>
<evidence type="ECO:0000313" key="8">
    <source>
        <dbReference type="EMBL" id="SDQ36254.1"/>
    </source>
</evidence>
<dbReference type="InterPro" id="IPR001647">
    <property type="entry name" value="HTH_TetR"/>
</dbReference>
<sequence length="239" mass="25591">MRKRATRRPAIAVSASGTHRSAGRPAQKVLSKELITSAALKLIEASGYDALTMSALARRLGVAPSALYNHVKSKHDVLLLLQDHLMNGVDVSGFGTLPWPEAVRNWAWSYRDVFAQHSPLIPVIAVLPVTGAPRTLQMYEELTRGFLDAGWPEPLVVPAIVALESFIFGSAFDVAAPEDIFETGELADSSPHFTSAVRARQLPADGAPADAAFRLGLDGLISGLDAQRREWADAASTAG</sequence>
<accession>A0A1H1A9D3</accession>
<dbReference type="InterPro" id="IPR050109">
    <property type="entry name" value="HTH-type_TetR-like_transc_reg"/>
</dbReference>
<proteinExistence type="predicted"/>
<dbReference type="GO" id="GO:0046677">
    <property type="term" value="P:response to antibiotic"/>
    <property type="evidence" value="ECO:0007669"/>
    <property type="project" value="InterPro"/>
</dbReference>
<dbReference type="InterPro" id="IPR036271">
    <property type="entry name" value="Tet_transcr_reg_TetR-rel_C_sf"/>
</dbReference>
<name>A0A1H1A9D3_9MICC</name>
<feature type="region of interest" description="Disordered" evidence="6">
    <location>
        <begin position="1"/>
        <end position="24"/>
    </location>
</feature>